<evidence type="ECO:0000259" key="17">
    <source>
        <dbReference type="Pfam" id="PF13193"/>
    </source>
</evidence>
<dbReference type="GO" id="GO:0046872">
    <property type="term" value="F:metal ion binding"/>
    <property type="evidence" value="ECO:0007669"/>
    <property type="project" value="UniProtKB-KW"/>
</dbReference>
<dbReference type="Pfam" id="PF00501">
    <property type="entry name" value="AMP-binding"/>
    <property type="match status" value="1"/>
</dbReference>
<evidence type="ECO:0000256" key="3">
    <source>
        <dbReference type="ARBA" id="ARBA00006432"/>
    </source>
</evidence>
<dbReference type="GO" id="GO:0016405">
    <property type="term" value="F:CoA-ligase activity"/>
    <property type="evidence" value="ECO:0007669"/>
    <property type="project" value="TreeGrafter"/>
</dbReference>
<dbReference type="Pfam" id="PF13193">
    <property type="entry name" value="AMP-binding_C"/>
    <property type="match status" value="1"/>
</dbReference>
<dbReference type="EC" id="1.13.12.7" evidence="4"/>
<keyword evidence="11" id="KW-0503">Monooxygenase</keyword>
<dbReference type="GO" id="GO:0005524">
    <property type="term" value="F:ATP binding"/>
    <property type="evidence" value="ECO:0007669"/>
    <property type="project" value="UniProtKB-KW"/>
</dbReference>
<evidence type="ECO:0000259" key="16">
    <source>
        <dbReference type="Pfam" id="PF00501"/>
    </source>
</evidence>
<dbReference type="GO" id="GO:0008218">
    <property type="term" value="P:bioluminescence"/>
    <property type="evidence" value="ECO:0007669"/>
    <property type="project" value="UniProtKB-KW"/>
</dbReference>
<dbReference type="AlphaFoldDB" id="A0AAV8WCK4"/>
<evidence type="ECO:0000256" key="9">
    <source>
        <dbReference type="ARBA" id="ARBA00022842"/>
    </source>
</evidence>
<evidence type="ECO:0000256" key="7">
    <source>
        <dbReference type="ARBA" id="ARBA00022741"/>
    </source>
</evidence>
<comment type="catalytic activity">
    <reaction evidence="15">
        <text>firefly D-luciferin + ATP + O2 = firefly oxyluciferin + hnu + AMP + CO2 + diphosphate</text>
        <dbReference type="Rhea" id="RHEA:10732"/>
        <dbReference type="ChEBI" id="CHEBI:15379"/>
        <dbReference type="ChEBI" id="CHEBI:16526"/>
        <dbReference type="ChEBI" id="CHEBI:16792"/>
        <dbReference type="ChEBI" id="CHEBI:30212"/>
        <dbReference type="ChEBI" id="CHEBI:30616"/>
        <dbReference type="ChEBI" id="CHEBI:33019"/>
        <dbReference type="ChEBI" id="CHEBI:58038"/>
        <dbReference type="ChEBI" id="CHEBI:456215"/>
        <dbReference type="EC" id="1.13.12.7"/>
    </reaction>
</comment>
<comment type="similarity">
    <text evidence="3">Belongs to the ATP-dependent AMP-binding enzyme family.</text>
</comment>
<dbReference type="Proteomes" id="UP001159042">
    <property type="component" value="Unassembled WGS sequence"/>
</dbReference>
<keyword evidence="13" id="KW-0455">Luminescence</keyword>
<reference evidence="18 19" key="1">
    <citation type="journal article" date="2023" name="Insect Mol. Biol.">
        <title>Genome sequencing provides insights into the evolution of gene families encoding plant cell wall-degrading enzymes in longhorned beetles.</title>
        <authorList>
            <person name="Shin N.R."/>
            <person name="Okamura Y."/>
            <person name="Kirsch R."/>
            <person name="Pauchet Y."/>
        </authorList>
    </citation>
    <scope>NUCLEOTIDE SEQUENCE [LARGE SCALE GENOMIC DNA]</scope>
    <source>
        <strain evidence="18">EAD_L_NR</strain>
    </source>
</reference>
<dbReference type="Gene3D" id="3.40.50.980">
    <property type="match status" value="2"/>
</dbReference>
<keyword evidence="8" id="KW-0067">ATP-binding</keyword>
<feature type="domain" description="AMP-dependent synthetase/ligase" evidence="16">
    <location>
        <begin position="41"/>
        <end position="408"/>
    </location>
</feature>
<dbReference type="PANTHER" id="PTHR24096:SF423">
    <property type="entry name" value="GM05240P"/>
    <property type="match status" value="1"/>
</dbReference>
<protein>
    <recommendedName>
        <fullName evidence="5">Luciferin 4-monooxygenase</fullName>
        <ecNumber evidence="4">1.13.12.7</ecNumber>
    </recommendedName>
</protein>
<dbReference type="FunFam" id="3.30.300.30:FF:000007">
    <property type="entry name" value="4-coumarate--CoA ligase 2"/>
    <property type="match status" value="1"/>
</dbReference>
<keyword evidence="6" id="KW-0479">Metal-binding</keyword>
<evidence type="ECO:0000256" key="5">
    <source>
        <dbReference type="ARBA" id="ARBA00019043"/>
    </source>
</evidence>
<evidence type="ECO:0000313" key="18">
    <source>
        <dbReference type="EMBL" id="KAJ8924339.1"/>
    </source>
</evidence>
<dbReference type="Gene3D" id="3.30.300.30">
    <property type="match status" value="1"/>
</dbReference>
<evidence type="ECO:0000256" key="14">
    <source>
        <dbReference type="ARBA" id="ARBA00023262"/>
    </source>
</evidence>
<evidence type="ECO:0000256" key="10">
    <source>
        <dbReference type="ARBA" id="ARBA00023002"/>
    </source>
</evidence>
<gene>
    <name evidence="18" type="ORF">NQ315_007135</name>
</gene>
<organism evidence="18 19">
    <name type="scientific">Exocentrus adspersus</name>
    <dbReference type="NCBI Taxonomy" id="1586481"/>
    <lineage>
        <taxon>Eukaryota</taxon>
        <taxon>Metazoa</taxon>
        <taxon>Ecdysozoa</taxon>
        <taxon>Arthropoda</taxon>
        <taxon>Hexapoda</taxon>
        <taxon>Insecta</taxon>
        <taxon>Pterygota</taxon>
        <taxon>Neoptera</taxon>
        <taxon>Endopterygota</taxon>
        <taxon>Coleoptera</taxon>
        <taxon>Polyphaga</taxon>
        <taxon>Cucujiformia</taxon>
        <taxon>Chrysomeloidea</taxon>
        <taxon>Cerambycidae</taxon>
        <taxon>Lamiinae</taxon>
        <taxon>Acanthocinini</taxon>
        <taxon>Exocentrus</taxon>
    </lineage>
</organism>
<evidence type="ECO:0000256" key="15">
    <source>
        <dbReference type="ARBA" id="ARBA00048497"/>
    </source>
</evidence>
<dbReference type="PANTHER" id="PTHR24096">
    <property type="entry name" value="LONG-CHAIN-FATTY-ACID--COA LIGASE"/>
    <property type="match status" value="1"/>
</dbReference>
<evidence type="ECO:0000256" key="8">
    <source>
        <dbReference type="ARBA" id="ARBA00022840"/>
    </source>
</evidence>
<dbReference type="InterPro" id="IPR045851">
    <property type="entry name" value="AMP-bd_C_sf"/>
</dbReference>
<dbReference type="SUPFAM" id="SSF56801">
    <property type="entry name" value="Acetyl-CoA synthetase-like"/>
    <property type="match status" value="1"/>
</dbReference>
<evidence type="ECO:0000313" key="19">
    <source>
        <dbReference type="Proteomes" id="UP001159042"/>
    </source>
</evidence>
<evidence type="ECO:0000256" key="2">
    <source>
        <dbReference type="ARBA" id="ARBA00004275"/>
    </source>
</evidence>
<sequence length="555" mass="61651">MSIGQVDDDLVICGPTPAEPLLEIKTAGKEIFEKLLTYNTAKDAIIDAFTEEKLSYGALLQKICDLAEALRFHGYTTGTVVSICSENNINFFIPVLASLFIGCIMAPVNHNYVQNELIHLFNISKPKVVFCSKNVSLKILDLKATLSYISRIIIIDSDESAPGTETLDEFVTSSLRGRHISPYHFQPLEGDPAKLGAFIFCSSGTTGFPKGVLLSQKNMYVRLLQSRDPRYYVKTTGENKSILGLLPFFHAFGMCIGLEAITRGDKLIVLKRFDEDMFLKCIQDYKISELLLAPPIAVFLEKSSKVLQYDLSSVKEIVCGAAPLSRETEQAIRKKLKNIQTIRQGYGLTEATLAITLLAQGEQRPGSCGRVITFMSCKVRDPETGKALGPNTVGELCFKGPMVMAGYYNDEKATKETFTPDGWLRTGDLGYYDKEKYFYIVDRMKELIKYKGFQVAPAELEALLLNHPKVRDVGVVGLPDDIAGELPVAFVVKKEGHEDVTEAELQNYVASMVSSPKHLRGGVIFVSEIPKNPSGKILRRVLKDRLKGYRPTKKI</sequence>
<name>A0AAV8WCK4_9CUCU</name>
<accession>A0AAV8WCK4</accession>
<evidence type="ECO:0000256" key="6">
    <source>
        <dbReference type="ARBA" id="ARBA00022723"/>
    </source>
</evidence>
<dbReference type="Gene3D" id="2.30.38.10">
    <property type="entry name" value="Luciferase, Domain 3"/>
    <property type="match status" value="1"/>
</dbReference>
<keyword evidence="9" id="KW-0460">Magnesium</keyword>
<evidence type="ECO:0000256" key="4">
    <source>
        <dbReference type="ARBA" id="ARBA00012532"/>
    </source>
</evidence>
<keyword evidence="7" id="KW-0547">Nucleotide-binding</keyword>
<comment type="cofactor">
    <cofactor evidence="1">
        <name>Mg(2+)</name>
        <dbReference type="ChEBI" id="CHEBI:18420"/>
    </cofactor>
</comment>
<evidence type="ECO:0000256" key="1">
    <source>
        <dbReference type="ARBA" id="ARBA00001946"/>
    </source>
</evidence>
<comment type="subcellular location">
    <subcellularLocation>
        <location evidence="2">Peroxisome</location>
    </subcellularLocation>
</comment>
<dbReference type="EMBL" id="JANEYG010000003">
    <property type="protein sequence ID" value="KAJ8924339.1"/>
    <property type="molecule type" value="Genomic_DNA"/>
</dbReference>
<comment type="caution">
    <text evidence="18">The sequence shown here is derived from an EMBL/GenBank/DDBJ whole genome shotgun (WGS) entry which is preliminary data.</text>
</comment>
<evidence type="ECO:0000256" key="12">
    <source>
        <dbReference type="ARBA" id="ARBA00023140"/>
    </source>
</evidence>
<dbReference type="GO" id="GO:0004497">
    <property type="term" value="F:monooxygenase activity"/>
    <property type="evidence" value="ECO:0007669"/>
    <property type="project" value="UniProtKB-KW"/>
</dbReference>
<keyword evidence="14" id="KW-0599">Photoprotein</keyword>
<dbReference type="InterPro" id="IPR000873">
    <property type="entry name" value="AMP-dep_synth/lig_dom"/>
</dbReference>
<keyword evidence="10" id="KW-0560">Oxidoreductase</keyword>
<dbReference type="InterPro" id="IPR025110">
    <property type="entry name" value="AMP-bd_C"/>
</dbReference>
<dbReference type="InterPro" id="IPR020845">
    <property type="entry name" value="AMP-binding_CS"/>
</dbReference>
<proteinExistence type="inferred from homology"/>
<dbReference type="PROSITE" id="PS00455">
    <property type="entry name" value="AMP_BINDING"/>
    <property type="match status" value="1"/>
</dbReference>
<evidence type="ECO:0000256" key="13">
    <source>
        <dbReference type="ARBA" id="ARBA00023223"/>
    </source>
</evidence>
<dbReference type="GO" id="GO:0005777">
    <property type="term" value="C:peroxisome"/>
    <property type="evidence" value="ECO:0007669"/>
    <property type="project" value="UniProtKB-SubCell"/>
</dbReference>
<keyword evidence="19" id="KW-1185">Reference proteome</keyword>
<keyword evidence="12" id="KW-0576">Peroxisome</keyword>
<feature type="domain" description="AMP-binding enzyme C-terminal" evidence="17">
    <location>
        <begin position="459"/>
        <end position="536"/>
    </location>
</feature>
<evidence type="ECO:0000256" key="11">
    <source>
        <dbReference type="ARBA" id="ARBA00023033"/>
    </source>
</evidence>